<dbReference type="InterPro" id="IPR039532">
    <property type="entry name" value="TetR_C_Firmicutes"/>
</dbReference>
<comment type="caution">
    <text evidence="4">The sequence shown here is derived from an EMBL/GenBank/DDBJ whole genome shotgun (WGS) entry which is preliminary data.</text>
</comment>
<evidence type="ECO:0000259" key="3">
    <source>
        <dbReference type="PROSITE" id="PS50977"/>
    </source>
</evidence>
<dbReference type="InterPro" id="IPR001647">
    <property type="entry name" value="HTH_TetR"/>
</dbReference>
<dbReference type="AlphaFoldDB" id="A0A559IXM9"/>
<dbReference type="PANTHER" id="PTHR43479">
    <property type="entry name" value="ACREF/ENVCD OPERON REPRESSOR-RELATED"/>
    <property type="match status" value="1"/>
</dbReference>
<keyword evidence="1 2" id="KW-0238">DNA-binding</keyword>
<dbReference type="InterPro" id="IPR050624">
    <property type="entry name" value="HTH-type_Tx_Regulator"/>
</dbReference>
<proteinExistence type="predicted"/>
<dbReference type="Pfam" id="PF14278">
    <property type="entry name" value="TetR_C_8"/>
    <property type="match status" value="1"/>
</dbReference>
<dbReference type="Gene3D" id="1.10.357.10">
    <property type="entry name" value="Tetracycline Repressor, domain 2"/>
    <property type="match status" value="1"/>
</dbReference>
<dbReference type="OrthoDB" id="9810250at2"/>
<feature type="domain" description="HTH tetR-type" evidence="3">
    <location>
        <begin position="23"/>
        <end position="83"/>
    </location>
</feature>
<evidence type="ECO:0000256" key="1">
    <source>
        <dbReference type="ARBA" id="ARBA00023125"/>
    </source>
</evidence>
<feature type="DNA-binding region" description="H-T-H motif" evidence="2">
    <location>
        <begin position="46"/>
        <end position="65"/>
    </location>
</feature>
<reference evidence="4 5" key="1">
    <citation type="submission" date="2019-07" db="EMBL/GenBank/DDBJ databases">
        <authorList>
            <person name="Kim J."/>
        </authorList>
    </citation>
    <scope>NUCLEOTIDE SEQUENCE [LARGE SCALE GENOMIC DNA]</scope>
    <source>
        <strain evidence="4 5">N4</strain>
    </source>
</reference>
<dbReference type="Proteomes" id="UP000318102">
    <property type="component" value="Unassembled WGS sequence"/>
</dbReference>
<name>A0A559IXM9_9BACL</name>
<dbReference type="PANTHER" id="PTHR43479:SF7">
    <property type="entry name" value="TETR-FAMILY TRANSCRIPTIONAL REGULATOR"/>
    <property type="match status" value="1"/>
</dbReference>
<dbReference type="GO" id="GO:0003677">
    <property type="term" value="F:DNA binding"/>
    <property type="evidence" value="ECO:0007669"/>
    <property type="project" value="UniProtKB-UniRule"/>
</dbReference>
<evidence type="ECO:0000313" key="5">
    <source>
        <dbReference type="Proteomes" id="UP000318102"/>
    </source>
</evidence>
<dbReference type="EMBL" id="VNJK01000001">
    <property type="protein sequence ID" value="TVX92388.1"/>
    <property type="molecule type" value="Genomic_DNA"/>
</dbReference>
<dbReference type="Pfam" id="PF00440">
    <property type="entry name" value="TetR_N"/>
    <property type="match status" value="1"/>
</dbReference>
<keyword evidence="5" id="KW-1185">Reference proteome</keyword>
<gene>
    <name evidence="4" type="ORF">FPZ44_04515</name>
</gene>
<evidence type="ECO:0000313" key="4">
    <source>
        <dbReference type="EMBL" id="TVX92388.1"/>
    </source>
</evidence>
<protein>
    <submittedName>
        <fullName evidence="4">TetR family transcriptional regulator</fullName>
    </submittedName>
</protein>
<organism evidence="4 5">
    <name type="scientific">Paenibacillus agilis</name>
    <dbReference type="NCBI Taxonomy" id="3020863"/>
    <lineage>
        <taxon>Bacteria</taxon>
        <taxon>Bacillati</taxon>
        <taxon>Bacillota</taxon>
        <taxon>Bacilli</taxon>
        <taxon>Bacillales</taxon>
        <taxon>Paenibacillaceae</taxon>
        <taxon>Paenibacillus</taxon>
    </lineage>
</organism>
<dbReference type="PROSITE" id="PS50977">
    <property type="entry name" value="HTH_TETR_2"/>
    <property type="match status" value="1"/>
</dbReference>
<dbReference type="SUPFAM" id="SSF46689">
    <property type="entry name" value="Homeodomain-like"/>
    <property type="match status" value="1"/>
</dbReference>
<accession>A0A559IXM9</accession>
<dbReference type="InterPro" id="IPR009057">
    <property type="entry name" value="Homeodomain-like_sf"/>
</dbReference>
<evidence type="ECO:0000256" key="2">
    <source>
        <dbReference type="PROSITE-ProRule" id="PRU00335"/>
    </source>
</evidence>
<sequence length="208" mass="24343">MFNFEQNKEYTKMREKAEYRSAIRSRNMIRRALVELMLEKEYQKITIKDIVERADISRGTFYAHYSDVHAVIEQIENEIMEKMIEFLDEFKHTDLIQNMMPFLAKVSNFLGQDIEFYRMLIAVDAASTFMTKVKAVLIESLLSYERKTNSVQEREAFILHVNFFASGLVAMYQDWFEGKLNGSLDDLAASVSRIMVQGFQPFLLPSSK</sequence>